<keyword evidence="2 7" id="KW-0489">Methyltransferase</keyword>
<dbReference type="REBASE" id="213933">
    <property type="entry name" value="M.PkrAM49ORF20950P"/>
</dbReference>
<dbReference type="InterPro" id="IPR002052">
    <property type="entry name" value="DNA_methylase_N6_adenine_CS"/>
</dbReference>
<dbReference type="InterPro" id="IPR001091">
    <property type="entry name" value="RM_Methyltransferase"/>
</dbReference>
<dbReference type="InterPro" id="IPR003115">
    <property type="entry name" value="ParB_N"/>
</dbReference>
<dbReference type="PROSITE" id="PS00092">
    <property type="entry name" value="N6_MTASE"/>
    <property type="match status" value="1"/>
</dbReference>
<dbReference type="GO" id="GO:0032259">
    <property type="term" value="P:methylation"/>
    <property type="evidence" value="ECO:0007669"/>
    <property type="project" value="UniProtKB-KW"/>
</dbReference>
<dbReference type="PRINTS" id="PR00508">
    <property type="entry name" value="S21N4MTFRASE"/>
</dbReference>
<evidence type="ECO:0000313" key="8">
    <source>
        <dbReference type="Proteomes" id="UP000214666"/>
    </source>
</evidence>
<protein>
    <recommendedName>
        <fullName evidence="5">Methyltransferase</fullName>
        <ecNumber evidence="5">2.1.1.-</ecNumber>
    </recommendedName>
</protein>
<dbReference type="GO" id="GO:0009307">
    <property type="term" value="P:DNA restriction-modification system"/>
    <property type="evidence" value="ECO:0007669"/>
    <property type="project" value="UniProtKB-KW"/>
</dbReference>
<dbReference type="InterPro" id="IPR002941">
    <property type="entry name" value="DNA_methylase_N4/N6"/>
</dbReference>
<dbReference type="SMART" id="SM00470">
    <property type="entry name" value="ParB"/>
    <property type="match status" value="1"/>
</dbReference>
<gene>
    <name evidence="7" type="ORF">B4V02_20950</name>
</gene>
<dbReference type="SUPFAM" id="SSF53335">
    <property type="entry name" value="S-adenosyl-L-methionine-dependent methyltransferases"/>
    <property type="match status" value="1"/>
</dbReference>
<feature type="domain" description="ParB-like N-terminal" evidence="6">
    <location>
        <begin position="4"/>
        <end position="89"/>
    </location>
</feature>
<proteinExistence type="inferred from homology"/>
<dbReference type="KEGG" id="pkb:B4V02_20950"/>
<dbReference type="GO" id="GO:0007059">
    <property type="term" value="P:chromosome segregation"/>
    <property type="evidence" value="ECO:0007669"/>
    <property type="project" value="TreeGrafter"/>
</dbReference>
<keyword evidence="3" id="KW-0808">Transferase</keyword>
<dbReference type="InterPro" id="IPR015840">
    <property type="entry name" value="DNA_MeTrfase_ParB"/>
</dbReference>
<sequence length="421" mass="47842">MEIKYVNVETLIPYIKNARNNEKAVDYVATSIQSYGFKNPILIDSNHEIIAGHTRLLAAKKLGLKQVPTILVDDLTPEQVKAFRIADNKTAEYADWNFELLAQEMEELKLADYDLSLTGFDMSECEKLLDTLHEDTADDEDDFNLEEALPVHPITRKGDIWLLGKHRLICGDSTNPQDIATLMDGKKARLIVTDPPYNVDYTGKTKAALKIENDKMDNHQFYDFLLAAYTQMFEVADDGASIYVFHADSEGLNFRKAFIEAGFKLAQCCIWAKQAMVMGHADYHWMHEPVLYGWKPTSGHYWNSDRKQTTLWQFDRPFRNEYHPTMKPIPLISYPIKNSSKLGDIVFDPFGGSGSTLIACEETARLCYTSELDPKYVDVIVKRYIAHAGDNSSVYLIRDGKQYDYHEVVAGSARSEVSCAD</sequence>
<name>A0A222WS22_9BACL</name>
<dbReference type="CDD" id="cd16402">
    <property type="entry name" value="ParB_N_like_MT"/>
    <property type="match status" value="1"/>
</dbReference>
<organism evidence="7 8">
    <name type="scientific">Paenibacillus kribbensis</name>
    <dbReference type="NCBI Taxonomy" id="172713"/>
    <lineage>
        <taxon>Bacteria</taxon>
        <taxon>Bacillati</taxon>
        <taxon>Bacillota</taxon>
        <taxon>Bacilli</taxon>
        <taxon>Bacillales</taxon>
        <taxon>Paenibacillaceae</taxon>
        <taxon>Paenibacillus</taxon>
    </lineage>
</organism>
<evidence type="ECO:0000256" key="3">
    <source>
        <dbReference type="ARBA" id="ARBA00022679"/>
    </source>
</evidence>
<dbReference type="InterPro" id="IPR029063">
    <property type="entry name" value="SAM-dependent_MTases_sf"/>
</dbReference>
<evidence type="ECO:0000256" key="4">
    <source>
        <dbReference type="ARBA" id="ARBA00022747"/>
    </source>
</evidence>
<accession>A0A222WS22</accession>
<evidence type="ECO:0000256" key="1">
    <source>
        <dbReference type="ARBA" id="ARBA00006594"/>
    </source>
</evidence>
<evidence type="ECO:0000256" key="5">
    <source>
        <dbReference type="RuleBase" id="RU362026"/>
    </source>
</evidence>
<reference evidence="7 8" key="1">
    <citation type="submission" date="2017-03" db="EMBL/GenBank/DDBJ databases">
        <title>Complete genome sequence of Paenibacillus Kribbensis producing bioflocculants.</title>
        <authorList>
            <person name="Lee H.-G."/>
            <person name="Oh H.-M."/>
        </authorList>
    </citation>
    <scope>NUCLEOTIDE SEQUENCE [LARGE SCALE GENOMIC DNA]</scope>
    <source>
        <strain evidence="7 8">AM49</strain>
    </source>
</reference>
<evidence type="ECO:0000256" key="2">
    <source>
        <dbReference type="ARBA" id="ARBA00022603"/>
    </source>
</evidence>
<dbReference type="Gene3D" id="3.90.1530.10">
    <property type="entry name" value="Conserved hypothetical protein from pyrococcus furiosus pfu- 392566-001, ParB domain"/>
    <property type="match status" value="1"/>
</dbReference>
<evidence type="ECO:0000313" key="7">
    <source>
        <dbReference type="EMBL" id="ASR48986.1"/>
    </source>
</evidence>
<dbReference type="Pfam" id="PF02195">
    <property type="entry name" value="ParB_N"/>
    <property type="match status" value="1"/>
</dbReference>
<dbReference type="Proteomes" id="UP000214666">
    <property type="component" value="Chromosome"/>
</dbReference>
<dbReference type="OrthoDB" id="9800801at2"/>
<dbReference type="InterPro" id="IPR036086">
    <property type="entry name" value="ParB/Sulfiredoxin_sf"/>
</dbReference>
<dbReference type="SUPFAM" id="SSF110849">
    <property type="entry name" value="ParB/Sulfiredoxin"/>
    <property type="match status" value="1"/>
</dbReference>
<dbReference type="STRING" id="172713.GCA_001705305_01286"/>
<dbReference type="Gene3D" id="3.40.50.150">
    <property type="entry name" value="Vaccinia Virus protein VP39"/>
    <property type="match status" value="1"/>
</dbReference>
<dbReference type="RefSeq" id="WP_094156261.1">
    <property type="nucleotide sequence ID" value="NZ_CP020028.1"/>
</dbReference>
<dbReference type="PIRSF" id="PIRSF036758">
    <property type="entry name" value="Aden_M_ParB"/>
    <property type="match status" value="1"/>
</dbReference>
<dbReference type="AlphaFoldDB" id="A0A222WS22"/>
<dbReference type="EMBL" id="CP020028">
    <property type="protein sequence ID" value="ASR48986.1"/>
    <property type="molecule type" value="Genomic_DNA"/>
</dbReference>
<evidence type="ECO:0000259" key="6">
    <source>
        <dbReference type="SMART" id="SM00470"/>
    </source>
</evidence>
<keyword evidence="8" id="KW-1185">Reference proteome</keyword>
<dbReference type="GO" id="GO:0003677">
    <property type="term" value="F:DNA binding"/>
    <property type="evidence" value="ECO:0007669"/>
    <property type="project" value="InterPro"/>
</dbReference>
<dbReference type="GO" id="GO:0005694">
    <property type="term" value="C:chromosome"/>
    <property type="evidence" value="ECO:0007669"/>
    <property type="project" value="TreeGrafter"/>
</dbReference>
<keyword evidence="4" id="KW-0680">Restriction system</keyword>
<dbReference type="PANTHER" id="PTHR33375">
    <property type="entry name" value="CHROMOSOME-PARTITIONING PROTEIN PARB-RELATED"/>
    <property type="match status" value="1"/>
</dbReference>
<dbReference type="GO" id="GO:0008170">
    <property type="term" value="F:N-methyltransferase activity"/>
    <property type="evidence" value="ECO:0007669"/>
    <property type="project" value="InterPro"/>
</dbReference>
<dbReference type="GO" id="GO:0045881">
    <property type="term" value="P:positive regulation of sporulation resulting in formation of a cellular spore"/>
    <property type="evidence" value="ECO:0007669"/>
    <property type="project" value="TreeGrafter"/>
</dbReference>
<dbReference type="Pfam" id="PF01555">
    <property type="entry name" value="N6_N4_Mtase"/>
    <property type="match status" value="1"/>
</dbReference>
<dbReference type="PANTHER" id="PTHR33375:SF1">
    <property type="entry name" value="CHROMOSOME-PARTITIONING PROTEIN PARB-RELATED"/>
    <property type="match status" value="1"/>
</dbReference>
<dbReference type="EC" id="2.1.1.-" evidence="5"/>
<dbReference type="InterPro" id="IPR050336">
    <property type="entry name" value="Chromosome_partition/occlusion"/>
</dbReference>
<comment type="similarity">
    <text evidence="1 5">Belongs to the N(4)/N(6)-methyltransferase family.</text>
</comment>